<keyword evidence="4" id="KW-1185">Reference proteome</keyword>
<organism evidence="3 4">
    <name type="scientific">Heracleum sosnowskyi</name>
    <dbReference type="NCBI Taxonomy" id="360622"/>
    <lineage>
        <taxon>Eukaryota</taxon>
        <taxon>Viridiplantae</taxon>
        <taxon>Streptophyta</taxon>
        <taxon>Embryophyta</taxon>
        <taxon>Tracheophyta</taxon>
        <taxon>Spermatophyta</taxon>
        <taxon>Magnoliopsida</taxon>
        <taxon>eudicotyledons</taxon>
        <taxon>Gunneridae</taxon>
        <taxon>Pentapetalae</taxon>
        <taxon>asterids</taxon>
        <taxon>campanulids</taxon>
        <taxon>Apiales</taxon>
        <taxon>Apiaceae</taxon>
        <taxon>Apioideae</taxon>
        <taxon>apioid superclade</taxon>
        <taxon>Tordylieae</taxon>
        <taxon>Tordyliinae</taxon>
        <taxon>Heracleum</taxon>
    </lineage>
</organism>
<name>A0AAD8GW53_9APIA</name>
<feature type="region of interest" description="Disordered" evidence="1">
    <location>
        <begin position="81"/>
        <end position="105"/>
    </location>
</feature>
<feature type="compositionally biased region" description="Basic and acidic residues" evidence="1">
    <location>
        <begin position="140"/>
        <end position="149"/>
    </location>
</feature>
<feature type="domain" description="Aminotransferase-like plant mobile" evidence="2">
    <location>
        <begin position="1"/>
        <end position="56"/>
    </location>
</feature>
<feature type="compositionally biased region" description="Basic and acidic residues" evidence="1">
    <location>
        <begin position="94"/>
        <end position="105"/>
    </location>
</feature>
<dbReference type="Proteomes" id="UP001237642">
    <property type="component" value="Unassembled WGS sequence"/>
</dbReference>
<evidence type="ECO:0000256" key="1">
    <source>
        <dbReference type="SAM" id="MobiDB-lite"/>
    </source>
</evidence>
<reference evidence="3" key="1">
    <citation type="submission" date="2023-02" db="EMBL/GenBank/DDBJ databases">
        <title>Genome of toxic invasive species Heracleum sosnowskyi carries increased number of genes despite the absence of recent whole-genome duplications.</title>
        <authorList>
            <person name="Schelkunov M."/>
            <person name="Shtratnikova V."/>
            <person name="Makarenko M."/>
            <person name="Klepikova A."/>
            <person name="Omelchenko D."/>
            <person name="Novikova G."/>
            <person name="Obukhova E."/>
            <person name="Bogdanov V."/>
            <person name="Penin A."/>
            <person name="Logacheva M."/>
        </authorList>
    </citation>
    <scope>NUCLEOTIDE SEQUENCE</scope>
    <source>
        <strain evidence="3">Hsosn_3</strain>
        <tissue evidence="3">Leaf</tissue>
    </source>
</reference>
<feature type="compositionally biased region" description="Basic residues" evidence="1">
    <location>
        <begin position="82"/>
        <end position="93"/>
    </location>
</feature>
<evidence type="ECO:0000313" key="4">
    <source>
        <dbReference type="Proteomes" id="UP001237642"/>
    </source>
</evidence>
<dbReference type="EMBL" id="JAUIZM010000011">
    <property type="protein sequence ID" value="KAK1355364.1"/>
    <property type="molecule type" value="Genomic_DNA"/>
</dbReference>
<dbReference type="InterPro" id="IPR019557">
    <property type="entry name" value="AminoTfrase-like_pln_mobile"/>
</dbReference>
<dbReference type="Pfam" id="PF10536">
    <property type="entry name" value="PMD"/>
    <property type="match status" value="1"/>
</dbReference>
<sequence length="156" mass="17960">MQFGLDQDVPPLVMRSNESPKTAWKSYNRSITGMKLYIPPQLLESDVSSRHVVWWRGLLPVNEEMLTSCIQNEKHLPVVSWGHKRRRSRKSLSRKTEGSDKRNNLDEMLVLKSNFEPETPAKLICMTEGGTSSVWSTSSYDKRKEHISSTERPTNN</sequence>
<comment type="caution">
    <text evidence="3">The sequence shown here is derived from an EMBL/GenBank/DDBJ whole genome shotgun (WGS) entry which is preliminary data.</text>
</comment>
<evidence type="ECO:0000259" key="2">
    <source>
        <dbReference type="Pfam" id="PF10536"/>
    </source>
</evidence>
<gene>
    <name evidence="3" type="ORF">POM88_048620</name>
</gene>
<feature type="region of interest" description="Disordered" evidence="1">
    <location>
        <begin position="134"/>
        <end position="156"/>
    </location>
</feature>
<accession>A0AAD8GW53</accession>
<evidence type="ECO:0000313" key="3">
    <source>
        <dbReference type="EMBL" id="KAK1355364.1"/>
    </source>
</evidence>
<reference evidence="3" key="2">
    <citation type="submission" date="2023-05" db="EMBL/GenBank/DDBJ databases">
        <authorList>
            <person name="Schelkunov M.I."/>
        </authorList>
    </citation>
    <scope>NUCLEOTIDE SEQUENCE</scope>
    <source>
        <strain evidence="3">Hsosn_3</strain>
        <tissue evidence="3">Leaf</tissue>
    </source>
</reference>
<dbReference type="AlphaFoldDB" id="A0AAD8GW53"/>
<protein>
    <recommendedName>
        <fullName evidence="2">Aminotransferase-like plant mobile domain-containing protein</fullName>
    </recommendedName>
</protein>
<proteinExistence type="predicted"/>